<feature type="region of interest" description="Disordered" evidence="1">
    <location>
        <begin position="46"/>
        <end position="66"/>
    </location>
</feature>
<sequence>MADLLPTQTSNVIAAIALATSQTLLLIPTSSSLDVTMYPPSATSTAIISPQQQGGNGGGDGDGNGNTGECQLLGPFALIVQAALGAIALLSLVYKRWRERPQRPVKVWAFDVSKQVFGSVLLHLANLLASMFSAGQIPVTATYQPNPCSYYLLNLGIDSIPASQHQIPCICP</sequence>
<evidence type="ECO:0000313" key="3">
    <source>
        <dbReference type="EMBL" id="OAX77994.1"/>
    </source>
</evidence>
<dbReference type="AlphaFoldDB" id="A0A1B7NME4"/>
<proteinExistence type="predicted"/>
<dbReference type="Proteomes" id="UP000091918">
    <property type="component" value="Unassembled WGS sequence"/>
</dbReference>
<dbReference type="InterPro" id="IPR022127">
    <property type="entry name" value="STIMATE/YPL162C"/>
</dbReference>
<name>A0A1B7NME4_9EURO</name>
<feature type="transmembrane region" description="Helical" evidence="2">
    <location>
        <begin position="12"/>
        <end position="31"/>
    </location>
</feature>
<feature type="transmembrane region" description="Helical" evidence="2">
    <location>
        <begin position="72"/>
        <end position="94"/>
    </location>
</feature>
<dbReference type="PANTHER" id="PTHR31735">
    <property type="entry name" value="VACUOLAR MEMBRANE PROTEIN YPL162C"/>
    <property type="match status" value="1"/>
</dbReference>
<accession>A0A1B7NME4</accession>
<gene>
    <name evidence="3" type="ORF">ACJ72_07701</name>
</gene>
<keyword evidence="2" id="KW-0812">Transmembrane</keyword>
<keyword evidence="4" id="KW-1185">Reference proteome</keyword>
<protein>
    <submittedName>
        <fullName evidence="3">Uncharacterized protein</fullName>
    </submittedName>
</protein>
<dbReference type="PANTHER" id="PTHR31735:SF1">
    <property type="entry name" value="VACUOLAR MEMBRANE PROTEIN YPL162C"/>
    <property type="match status" value="1"/>
</dbReference>
<evidence type="ECO:0000256" key="1">
    <source>
        <dbReference type="SAM" id="MobiDB-lite"/>
    </source>
</evidence>
<evidence type="ECO:0000256" key="2">
    <source>
        <dbReference type="SAM" id="Phobius"/>
    </source>
</evidence>
<dbReference type="OrthoDB" id="431202at2759"/>
<organism evidence="3 4">
    <name type="scientific">Emergomyces africanus</name>
    <dbReference type="NCBI Taxonomy" id="1955775"/>
    <lineage>
        <taxon>Eukaryota</taxon>
        <taxon>Fungi</taxon>
        <taxon>Dikarya</taxon>
        <taxon>Ascomycota</taxon>
        <taxon>Pezizomycotina</taxon>
        <taxon>Eurotiomycetes</taxon>
        <taxon>Eurotiomycetidae</taxon>
        <taxon>Onygenales</taxon>
        <taxon>Ajellomycetaceae</taxon>
        <taxon>Emergomyces</taxon>
    </lineage>
</organism>
<dbReference type="EMBL" id="LGUA01001836">
    <property type="protein sequence ID" value="OAX77994.1"/>
    <property type="molecule type" value="Genomic_DNA"/>
</dbReference>
<dbReference type="STRING" id="1658172.A0A1B7NME4"/>
<keyword evidence="2" id="KW-0472">Membrane</keyword>
<keyword evidence="2" id="KW-1133">Transmembrane helix</keyword>
<feature type="compositionally biased region" description="Gly residues" evidence="1">
    <location>
        <begin position="54"/>
        <end position="66"/>
    </location>
</feature>
<comment type="caution">
    <text evidence="3">The sequence shown here is derived from an EMBL/GenBank/DDBJ whole genome shotgun (WGS) entry which is preliminary data.</text>
</comment>
<evidence type="ECO:0000313" key="4">
    <source>
        <dbReference type="Proteomes" id="UP000091918"/>
    </source>
</evidence>
<reference evidence="3 4" key="1">
    <citation type="submission" date="2015-07" db="EMBL/GenBank/DDBJ databases">
        <title>Emmonsia species relationships and genome sequence.</title>
        <authorList>
            <person name="Cuomo C.A."/>
            <person name="Schwartz I.S."/>
            <person name="Kenyon C."/>
            <person name="de Hoog G.S."/>
            <person name="Govender N.P."/>
            <person name="Botha A."/>
            <person name="Moreno L."/>
            <person name="de Vries M."/>
            <person name="Munoz J.F."/>
            <person name="Stielow J.B."/>
        </authorList>
    </citation>
    <scope>NUCLEOTIDE SEQUENCE [LARGE SCALE GENOMIC DNA]</scope>
    <source>
        <strain evidence="3 4">CBS 136260</strain>
    </source>
</reference>
<dbReference type="GO" id="GO:0016020">
    <property type="term" value="C:membrane"/>
    <property type="evidence" value="ECO:0007669"/>
    <property type="project" value="TreeGrafter"/>
</dbReference>